<reference evidence="2" key="2">
    <citation type="submission" date="2023-11" db="EMBL/GenBank/DDBJ databases">
        <title>MicrobeMod: A computational toolkit for identifying prokaryotic methylation and restriction-modification with nanopore sequencing.</title>
        <authorList>
            <person name="Crits-Christoph A."/>
            <person name="Kang S.C."/>
            <person name="Lee H."/>
            <person name="Ostrov N."/>
        </authorList>
    </citation>
    <scope>NUCLEOTIDE SEQUENCE</scope>
    <source>
        <strain evidence="2">ATCC 51242</strain>
    </source>
</reference>
<dbReference type="eggNOG" id="COG4424">
    <property type="taxonomic scope" value="Bacteria"/>
</dbReference>
<dbReference type="KEGG" id="rrd:RradSPS_2328"/>
<organism evidence="1 3">
    <name type="scientific">Rubrobacter radiotolerans</name>
    <name type="common">Arthrobacter radiotolerans</name>
    <dbReference type="NCBI Taxonomy" id="42256"/>
    <lineage>
        <taxon>Bacteria</taxon>
        <taxon>Bacillati</taxon>
        <taxon>Actinomycetota</taxon>
        <taxon>Rubrobacteria</taxon>
        <taxon>Rubrobacterales</taxon>
        <taxon>Rubrobacteraceae</taxon>
        <taxon>Rubrobacter</taxon>
    </lineage>
</organism>
<accession>A0A023X5Z9</accession>
<dbReference type="Proteomes" id="UP000025229">
    <property type="component" value="Chromosome"/>
</dbReference>
<sequence length="313" mass="35393">MTRGGRVKVLYIAGLGRSGSTILSNSLGQIDGFFSTGEMNFVWKHALLENRLCGCGRPLRECPVWRAVFERAFGGMDRVDARAVMASMHAGARTRHVPKMLTERGRRDLRKRVPLFLEHAERLYRAVTEATGERVIVDSSKEPAYGYAVGMIPSVDLYVLHLVRDPRAAAYSWIRQKEQPDSAEREFMHQKSARDSALLWDAWNVSAEALWRGAPQRYLRLRYEDFVSDPRGSFRKVLAFIREPDAGLPLIGRDEVRLGVTHTVSGNPNRFETGSVKLRRDDRWKDGMSRSDRTTVTALAAPLLLRYGYPLGG</sequence>
<dbReference type="GO" id="GO:0006044">
    <property type="term" value="P:N-acetylglucosamine metabolic process"/>
    <property type="evidence" value="ECO:0007669"/>
    <property type="project" value="TreeGrafter"/>
</dbReference>
<dbReference type="GO" id="GO:0006790">
    <property type="term" value="P:sulfur compound metabolic process"/>
    <property type="evidence" value="ECO:0007669"/>
    <property type="project" value="TreeGrafter"/>
</dbReference>
<evidence type="ECO:0000313" key="1">
    <source>
        <dbReference type="EMBL" id="AHY47611.1"/>
    </source>
</evidence>
<evidence type="ECO:0000313" key="3">
    <source>
        <dbReference type="Proteomes" id="UP000025229"/>
    </source>
</evidence>
<dbReference type="EMBL" id="JAWXXX010000001">
    <property type="protein sequence ID" value="MDX5895016.1"/>
    <property type="molecule type" value="Genomic_DNA"/>
</dbReference>
<protein>
    <submittedName>
        <fullName evidence="1 2">Sulfotransferase</fullName>
        <ecNumber evidence="2">2.8.2.-</ecNumber>
    </submittedName>
</protein>
<dbReference type="HOGENOM" id="CLU_064720_0_0_11"/>
<dbReference type="SUPFAM" id="SSF52540">
    <property type="entry name" value="P-loop containing nucleoside triphosphate hydrolases"/>
    <property type="match status" value="1"/>
</dbReference>
<dbReference type="EMBL" id="CP007514">
    <property type="protein sequence ID" value="AHY47611.1"/>
    <property type="molecule type" value="Genomic_DNA"/>
</dbReference>
<dbReference type="InterPro" id="IPR027417">
    <property type="entry name" value="P-loop_NTPase"/>
</dbReference>
<reference evidence="1 3" key="1">
    <citation type="submission" date="2014-03" db="EMBL/GenBank/DDBJ databases">
        <title>Complete genome sequence of the Radio-Resistant Rubrobacter radiotolerans RSPS-4.</title>
        <authorList>
            <person name="Egas C.C."/>
            <person name="Barroso C.C."/>
            <person name="Froufe H.J.C."/>
            <person name="Pacheco J.J."/>
            <person name="Albuquerque L.L."/>
            <person name="da Costa M.M.S."/>
        </authorList>
    </citation>
    <scope>NUCLEOTIDE SEQUENCE [LARGE SCALE GENOMIC DNA]</scope>
    <source>
        <strain evidence="1 3">RSPS-4</strain>
    </source>
</reference>
<evidence type="ECO:0000313" key="2">
    <source>
        <dbReference type="EMBL" id="MDX5895016.1"/>
    </source>
</evidence>
<dbReference type="GO" id="GO:0001517">
    <property type="term" value="F:N-acetylglucosamine 6-O-sulfotransferase activity"/>
    <property type="evidence" value="ECO:0007669"/>
    <property type="project" value="TreeGrafter"/>
</dbReference>
<keyword evidence="1" id="KW-0808">Transferase</keyword>
<dbReference type="STRING" id="42256.RradSPS_2328"/>
<keyword evidence="3" id="KW-1185">Reference proteome</keyword>
<proteinExistence type="predicted"/>
<dbReference type="Proteomes" id="UP001281130">
    <property type="component" value="Unassembled WGS sequence"/>
</dbReference>
<dbReference type="AlphaFoldDB" id="A0A023X5Z9"/>
<dbReference type="PATRIC" id="fig|42256.3.peg.2370"/>
<dbReference type="Pfam" id="PF13469">
    <property type="entry name" value="Sulfotransfer_3"/>
    <property type="match status" value="1"/>
</dbReference>
<gene>
    <name evidence="1" type="ORF">RradSPS_2328</name>
    <name evidence="2" type="ORF">SIL72_13400</name>
</gene>
<dbReference type="InterPro" id="IPR051135">
    <property type="entry name" value="Gal/GlcNAc/GalNAc_ST"/>
</dbReference>
<dbReference type="RefSeq" id="WP_038682868.1">
    <property type="nucleotide sequence ID" value="NZ_CP007514.1"/>
</dbReference>
<name>A0A023X5Z9_RUBRA</name>
<dbReference type="PANTHER" id="PTHR10704">
    <property type="entry name" value="CARBOHYDRATE SULFOTRANSFERASE"/>
    <property type="match status" value="1"/>
</dbReference>
<dbReference type="EC" id="2.8.2.-" evidence="2"/>
<dbReference type="Gene3D" id="3.40.50.300">
    <property type="entry name" value="P-loop containing nucleotide triphosphate hydrolases"/>
    <property type="match status" value="1"/>
</dbReference>
<dbReference type="PANTHER" id="PTHR10704:SF44">
    <property type="entry name" value="LD35051P-RELATED"/>
    <property type="match status" value="1"/>
</dbReference>